<sequence length="172" mass="19377">MAYDEYGELVEESKLRHHPTPNELSVTQLLRAIKKKFHHQLRAKITKIVAPHGDGQGPILLVDELLTRRLTWCFDFRPASPNVVADGATPEENALAISRGPSRVLEIGCSDGTWCFSFKREQPTWTVEGVDDTVGPVLIETWLCGTLWSLKAWSIQEVTLIESTQPRRTQSL</sequence>
<evidence type="ECO:0000313" key="1">
    <source>
        <dbReference type="EMBL" id="PMD64934.1"/>
    </source>
</evidence>
<gene>
    <name evidence="1" type="ORF">K444DRAFT_209387</name>
</gene>
<keyword evidence="2" id="KW-1185">Reference proteome</keyword>
<reference evidence="1 2" key="1">
    <citation type="submission" date="2016-04" db="EMBL/GenBank/DDBJ databases">
        <title>A degradative enzymes factory behind the ericoid mycorrhizal symbiosis.</title>
        <authorList>
            <consortium name="DOE Joint Genome Institute"/>
            <person name="Martino E."/>
            <person name="Morin E."/>
            <person name="Grelet G."/>
            <person name="Kuo A."/>
            <person name="Kohler A."/>
            <person name="Daghino S."/>
            <person name="Barry K."/>
            <person name="Choi C."/>
            <person name="Cichocki N."/>
            <person name="Clum A."/>
            <person name="Copeland A."/>
            <person name="Hainaut M."/>
            <person name="Haridas S."/>
            <person name="Labutti K."/>
            <person name="Lindquist E."/>
            <person name="Lipzen A."/>
            <person name="Khouja H.-R."/>
            <person name="Murat C."/>
            <person name="Ohm R."/>
            <person name="Olson A."/>
            <person name="Spatafora J."/>
            <person name="Veneault-Fourrey C."/>
            <person name="Henrissat B."/>
            <person name="Grigoriev I."/>
            <person name="Martin F."/>
            <person name="Perotto S."/>
        </authorList>
    </citation>
    <scope>NUCLEOTIDE SEQUENCE [LARGE SCALE GENOMIC DNA]</scope>
    <source>
        <strain evidence="1 2">E</strain>
    </source>
</reference>
<evidence type="ECO:0000313" key="2">
    <source>
        <dbReference type="Proteomes" id="UP000235371"/>
    </source>
</evidence>
<dbReference type="InterPro" id="IPR029063">
    <property type="entry name" value="SAM-dependent_MTases_sf"/>
</dbReference>
<dbReference type="RefSeq" id="XP_024741838.1">
    <property type="nucleotide sequence ID" value="XM_024871072.1"/>
</dbReference>
<dbReference type="EMBL" id="KZ613747">
    <property type="protein sequence ID" value="PMD64934.1"/>
    <property type="molecule type" value="Genomic_DNA"/>
</dbReference>
<name>A0A2J6TPJ1_9HELO</name>
<dbReference type="AlphaFoldDB" id="A0A2J6TPJ1"/>
<dbReference type="InParanoid" id="A0A2J6TPJ1"/>
<proteinExistence type="predicted"/>
<protein>
    <recommendedName>
        <fullName evidence="3">Methyltransferase domain-containing protein</fullName>
    </recommendedName>
</protein>
<dbReference type="OrthoDB" id="506498at2759"/>
<dbReference type="Proteomes" id="UP000235371">
    <property type="component" value="Unassembled WGS sequence"/>
</dbReference>
<dbReference type="SUPFAM" id="SSF53335">
    <property type="entry name" value="S-adenosyl-L-methionine-dependent methyltransferases"/>
    <property type="match status" value="1"/>
</dbReference>
<organism evidence="1 2">
    <name type="scientific">Hyaloscypha bicolor E</name>
    <dbReference type="NCBI Taxonomy" id="1095630"/>
    <lineage>
        <taxon>Eukaryota</taxon>
        <taxon>Fungi</taxon>
        <taxon>Dikarya</taxon>
        <taxon>Ascomycota</taxon>
        <taxon>Pezizomycotina</taxon>
        <taxon>Leotiomycetes</taxon>
        <taxon>Helotiales</taxon>
        <taxon>Hyaloscyphaceae</taxon>
        <taxon>Hyaloscypha</taxon>
        <taxon>Hyaloscypha bicolor</taxon>
    </lineage>
</organism>
<evidence type="ECO:0008006" key="3">
    <source>
        <dbReference type="Google" id="ProtNLM"/>
    </source>
</evidence>
<dbReference type="GeneID" id="36579154"/>
<accession>A0A2J6TPJ1</accession>